<name>Q2LGQ0_9ZZZZ</name>
<feature type="compositionally biased region" description="Basic and acidic residues" evidence="1">
    <location>
        <begin position="9"/>
        <end position="18"/>
    </location>
</feature>
<dbReference type="InterPro" id="IPR012859">
    <property type="entry name" value="Pilin_N_archaeal"/>
</dbReference>
<feature type="domain" description="Archaeal Type IV pilin N-terminal" evidence="3">
    <location>
        <begin position="34"/>
        <end position="114"/>
    </location>
</feature>
<sequence length="230" mass="23804">MYTQNQLNRTDKRERPVEEPVSPGHPSNTAETTRAVSPVIGVVLLVAVTVVLAGTVVAFFLGADSGLRQPAPQVAQANADLDTQDGFGGGIITVTHQGGDPVTVADIRIVVDTSDVADCSVDQAVIENLPATARFGGTLGHDDENLANNADDGTDDNSPISQGGPSSKWSAGALHTDTGETFAAGDSFQFRLTGGDGPEDCPLESGETVRITVAHEPSKQSIITVSVTAR</sequence>
<evidence type="ECO:0000256" key="1">
    <source>
        <dbReference type="SAM" id="MobiDB-lite"/>
    </source>
</evidence>
<protein>
    <recommendedName>
        <fullName evidence="3">Archaeal Type IV pilin N-terminal domain-containing protein</fullName>
    </recommendedName>
</protein>
<dbReference type="AlphaFoldDB" id="Q2LGQ0"/>
<feature type="compositionally biased region" description="Polar residues" evidence="1">
    <location>
        <begin position="156"/>
        <end position="169"/>
    </location>
</feature>
<dbReference type="EMBL" id="DQ314496">
    <property type="protein sequence ID" value="ABC70143.1"/>
    <property type="molecule type" value="Genomic_DNA"/>
</dbReference>
<keyword evidence="2" id="KW-0812">Transmembrane</keyword>
<feature type="region of interest" description="Disordered" evidence="1">
    <location>
        <begin position="1"/>
        <end position="32"/>
    </location>
</feature>
<reference evidence="4" key="1">
    <citation type="submission" date="2005-12" db="EMBL/GenBank/DDBJ databases">
        <title>Environmental genomics of 'Haloquadratum walsbyi' in a saltern crystallizer indicates a large pool of accessory genes in an otherwise coherent species.</title>
        <authorList>
            <person name="Legault B.A."/>
            <person name="Lopez-Lopez A."/>
            <person name="Alba-Casado J.C."/>
            <person name="Doolittle F.W."/>
            <person name="Bolhuis H."/>
            <person name="Rodriguez-Valera F."/>
            <person name="Papke T.R."/>
        </authorList>
    </citation>
    <scope>NUCLEOTIDE SEQUENCE</scope>
</reference>
<proteinExistence type="predicted"/>
<dbReference type="Pfam" id="PF07790">
    <property type="entry name" value="Pilin_N"/>
    <property type="match status" value="1"/>
</dbReference>
<evidence type="ECO:0000313" key="4">
    <source>
        <dbReference type="EMBL" id="ABC70143.1"/>
    </source>
</evidence>
<keyword evidence="2" id="KW-0472">Membrane</keyword>
<dbReference type="InterPro" id="IPR013373">
    <property type="entry name" value="Flagellin/pilin_N_arc"/>
</dbReference>
<organism evidence="4">
    <name type="scientific">uncultured prokaryote 2E01B</name>
    <dbReference type="NCBI Taxonomy" id="363283"/>
    <lineage>
        <taxon>unclassified sequences</taxon>
        <taxon>environmental samples</taxon>
    </lineage>
</organism>
<feature type="region of interest" description="Disordered" evidence="1">
    <location>
        <begin position="140"/>
        <end position="173"/>
    </location>
</feature>
<feature type="transmembrane region" description="Helical" evidence="2">
    <location>
        <begin position="39"/>
        <end position="61"/>
    </location>
</feature>
<keyword evidence="2" id="KW-1133">Transmembrane helix</keyword>
<evidence type="ECO:0000259" key="3">
    <source>
        <dbReference type="Pfam" id="PF07790"/>
    </source>
</evidence>
<accession>Q2LGQ0</accession>
<evidence type="ECO:0000256" key="2">
    <source>
        <dbReference type="SAM" id="Phobius"/>
    </source>
</evidence>
<dbReference type="NCBIfam" id="TIGR02537">
    <property type="entry name" value="arch_flag_Nterm"/>
    <property type="match status" value="1"/>
</dbReference>